<evidence type="ECO:0000256" key="7">
    <source>
        <dbReference type="ARBA" id="ARBA00023136"/>
    </source>
</evidence>
<evidence type="ECO:0000256" key="2">
    <source>
        <dbReference type="ARBA" id="ARBA00006939"/>
    </source>
</evidence>
<name>A0A931AMN3_9FIRM</name>
<evidence type="ECO:0000256" key="5">
    <source>
        <dbReference type="ARBA" id="ARBA00022833"/>
    </source>
</evidence>
<evidence type="ECO:0000256" key="3">
    <source>
        <dbReference type="ARBA" id="ARBA00022475"/>
    </source>
</evidence>
<feature type="transmembrane region" description="Helical" evidence="8">
    <location>
        <begin position="145"/>
        <end position="169"/>
    </location>
</feature>
<dbReference type="PANTHER" id="PTHR11040">
    <property type="entry name" value="ZINC/IRON TRANSPORTER"/>
    <property type="match status" value="1"/>
</dbReference>
<keyword evidence="5" id="KW-0862">Zinc</keyword>
<dbReference type="Proteomes" id="UP000621436">
    <property type="component" value="Unassembled WGS sequence"/>
</dbReference>
<reference evidence="9" key="1">
    <citation type="submission" date="2020-11" db="EMBL/GenBank/DDBJ databases">
        <title>Halonatronomonas betainensis gen. nov., sp. nov. a novel haloalkaliphilic representative of the family Halanaerobiacae capable of betaine degradation.</title>
        <authorList>
            <person name="Boltyanskaya Y."/>
            <person name="Kevbrin V."/>
            <person name="Detkova E."/>
            <person name="Grouzdev D.S."/>
            <person name="Koziaeva V."/>
            <person name="Zhilina T."/>
        </authorList>
    </citation>
    <scope>NUCLEOTIDE SEQUENCE</scope>
    <source>
        <strain evidence="9">Z-7014</strain>
    </source>
</reference>
<evidence type="ECO:0000313" key="9">
    <source>
        <dbReference type="EMBL" id="MBF8435603.1"/>
    </source>
</evidence>
<feature type="transmembrane region" description="Helical" evidence="8">
    <location>
        <begin position="203"/>
        <end position="221"/>
    </location>
</feature>
<dbReference type="AlphaFoldDB" id="A0A931AMN3"/>
<comment type="subcellular location">
    <subcellularLocation>
        <location evidence="1">Cell membrane</location>
        <topology evidence="1">Multi-pass membrane protein</topology>
    </subcellularLocation>
</comment>
<dbReference type="Pfam" id="PF02535">
    <property type="entry name" value="Zip"/>
    <property type="match status" value="1"/>
</dbReference>
<evidence type="ECO:0000256" key="1">
    <source>
        <dbReference type="ARBA" id="ARBA00004651"/>
    </source>
</evidence>
<protein>
    <submittedName>
        <fullName evidence="9">ZIP family metal transporter</fullName>
    </submittedName>
</protein>
<evidence type="ECO:0000256" key="8">
    <source>
        <dbReference type="SAM" id="Phobius"/>
    </source>
</evidence>
<proteinExistence type="inferred from homology"/>
<evidence type="ECO:0000313" key="10">
    <source>
        <dbReference type="Proteomes" id="UP000621436"/>
    </source>
</evidence>
<evidence type="ECO:0000256" key="4">
    <source>
        <dbReference type="ARBA" id="ARBA00022692"/>
    </source>
</evidence>
<keyword evidence="10" id="KW-1185">Reference proteome</keyword>
<accession>A0A931AMN3</accession>
<feature type="transmembrane region" description="Helical" evidence="8">
    <location>
        <begin position="114"/>
        <end position="139"/>
    </location>
</feature>
<dbReference type="InterPro" id="IPR003689">
    <property type="entry name" value="ZIP"/>
</dbReference>
<keyword evidence="7 8" id="KW-0472">Membrane</keyword>
<dbReference type="GO" id="GO:0005886">
    <property type="term" value="C:plasma membrane"/>
    <property type="evidence" value="ECO:0007669"/>
    <property type="project" value="UniProtKB-SubCell"/>
</dbReference>
<comment type="similarity">
    <text evidence="2">Belongs to the ZIP transporter (TC 2.A.5) family.</text>
</comment>
<gene>
    <name evidence="9" type="ORF">I0Q91_00795</name>
</gene>
<keyword evidence="3" id="KW-1003">Cell membrane</keyword>
<dbReference type="EMBL" id="JADPIE010000001">
    <property type="protein sequence ID" value="MBF8435603.1"/>
    <property type="molecule type" value="Genomic_DNA"/>
</dbReference>
<feature type="transmembrane region" description="Helical" evidence="8">
    <location>
        <begin position="66"/>
        <end position="85"/>
    </location>
</feature>
<feature type="transmembrane region" description="Helical" evidence="8">
    <location>
        <begin position="36"/>
        <end position="54"/>
    </location>
</feature>
<sequence length="256" mass="26786">MNNLLTVTIIGLLSGAIGTGAGGASVLLVKRLRDDALAWLMAFAAGIMTSIIFIELIPEAIEEGTLLSALIGIVLGAVLIMLLDINFPHHHFDQQEAGRELTEKMFQEQKLLKMGILLAFGVALHNIPEGIAIGASYVADRNIGIGLAILIALHNFPEGMAVATALGMAGISKIRVLIYTIMAGVPMGLGAFTGGLFGSISPIFLSSSLGFAGGAMLYIVYDELIPDCHDRTTGHTAIVGIVVGVIAGIALIEFLH</sequence>
<feature type="transmembrane region" description="Helical" evidence="8">
    <location>
        <begin position="233"/>
        <end position="255"/>
    </location>
</feature>
<dbReference type="GO" id="GO:0005385">
    <property type="term" value="F:zinc ion transmembrane transporter activity"/>
    <property type="evidence" value="ECO:0007669"/>
    <property type="project" value="TreeGrafter"/>
</dbReference>
<feature type="transmembrane region" description="Helical" evidence="8">
    <location>
        <begin position="6"/>
        <end position="29"/>
    </location>
</feature>
<dbReference type="RefSeq" id="WP_270452246.1">
    <property type="nucleotide sequence ID" value="NZ_JADPIE010000001.1"/>
</dbReference>
<comment type="caution">
    <text evidence="9">The sequence shown here is derived from an EMBL/GenBank/DDBJ whole genome shotgun (WGS) entry which is preliminary data.</text>
</comment>
<dbReference type="PANTHER" id="PTHR11040:SF211">
    <property type="entry name" value="ZINC TRANSPORTER ZIP11"/>
    <property type="match status" value="1"/>
</dbReference>
<feature type="transmembrane region" description="Helical" evidence="8">
    <location>
        <begin position="176"/>
        <end position="197"/>
    </location>
</feature>
<evidence type="ECO:0000256" key="6">
    <source>
        <dbReference type="ARBA" id="ARBA00022989"/>
    </source>
</evidence>
<keyword evidence="6 8" id="KW-1133">Transmembrane helix</keyword>
<keyword evidence="4 8" id="KW-0812">Transmembrane</keyword>
<organism evidence="9 10">
    <name type="scientific">Halonatronomonas betaini</name>
    <dbReference type="NCBI Taxonomy" id="2778430"/>
    <lineage>
        <taxon>Bacteria</taxon>
        <taxon>Bacillati</taxon>
        <taxon>Bacillota</taxon>
        <taxon>Clostridia</taxon>
        <taxon>Halanaerobiales</taxon>
        <taxon>Halarsenatibacteraceae</taxon>
        <taxon>Halonatronomonas</taxon>
    </lineage>
</organism>